<sequence length="189" mass="20541">MNTLVILAALVPIVLCAKHPSRPVDAVSRRSEMVKFGTLCKGNPANKPRGCDKFGCGSYGARRDGGKRKHLGLDISCSDGDTVLTPFDVNITGLARPYKNNKNPAINNGVSLSGQGLCFKLFYLKPVKTSGMLRKGERLGTMLPMQKVRKSRTQLHRCEEVPNTASLVTSFCGMMVLNAKLKSRNSSLT</sequence>
<evidence type="ECO:0000256" key="3">
    <source>
        <dbReference type="ARBA" id="ARBA00022833"/>
    </source>
</evidence>
<evidence type="ECO:0000256" key="1">
    <source>
        <dbReference type="ARBA" id="ARBA00022723"/>
    </source>
</evidence>
<keyword evidence="2 6" id="KW-0732">Signal</keyword>
<dbReference type="Gene3D" id="2.70.70.10">
    <property type="entry name" value="Glucose Permease (Domain IIA)"/>
    <property type="match status" value="1"/>
</dbReference>
<keyword evidence="1" id="KW-0479">Metal-binding</keyword>
<dbReference type="PANTHER" id="PTHR11329">
    <property type="entry name" value="LEUKOCYTE CELL-DERIVED CHEMOTAXIN 2"/>
    <property type="match status" value="1"/>
</dbReference>
<dbReference type="STRING" id="1676925.ENSPKIP00000034080"/>
<evidence type="ECO:0000256" key="5">
    <source>
        <dbReference type="ARBA" id="ARBA00024361"/>
    </source>
</evidence>
<evidence type="ECO:0000256" key="2">
    <source>
        <dbReference type="ARBA" id="ARBA00022729"/>
    </source>
</evidence>
<keyword evidence="8" id="KW-1185">Reference proteome</keyword>
<dbReference type="AlphaFoldDB" id="A0A3B3SUQ0"/>
<dbReference type="GeneTree" id="ENSGT00390000015484"/>
<evidence type="ECO:0000256" key="4">
    <source>
        <dbReference type="ARBA" id="ARBA00023157"/>
    </source>
</evidence>
<dbReference type="PANTHER" id="PTHR11329:SF0">
    <property type="entry name" value="LEUKOCYTE CELL-DERIVED CHEMOTAXIN-2"/>
    <property type="match status" value="1"/>
</dbReference>
<keyword evidence="3" id="KW-0862">Zinc</keyword>
<reference evidence="7" key="1">
    <citation type="submission" date="2025-08" db="UniProtKB">
        <authorList>
            <consortium name="Ensembl"/>
        </authorList>
    </citation>
    <scope>IDENTIFICATION</scope>
</reference>
<evidence type="ECO:0000256" key="6">
    <source>
        <dbReference type="SAM" id="SignalP"/>
    </source>
</evidence>
<dbReference type="InterPro" id="IPR011055">
    <property type="entry name" value="Dup_hybrid_motif"/>
</dbReference>
<name>A0A3B3SUQ0_9TELE</name>
<evidence type="ECO:0000313" key="7">
    <source>
        <dbReference type="Ensembl" id="ENSPKIP00000034080.1"/>
    </source>
</evidence>
<comment type="similarity">
    <text evidence="5">Belongs to the LECT2/MIM-1 family.</text>
</comment>
<dbReference type="GO" id="GO:0046872">
    <property type="term" value="F:metal ion binding"/>
    <property type="evidence" value="ECO:0007669"/>
    <property type="project" value="UniProtKB-KW"/>
</dbReference>
<proteinExistence type="inferred from homology"/>
<reference evidence="7" key="2">
    <citation type="submission" date="2025-09" db="UniProtKB">
        <authorList>
            <consortium name="Ensembl"/>
        </authorList>
    </citation>
    <scope>IDENTIFICATION</scope>
</reference>
<dbReference type="Ensembl" id="ENSPKIT00000014979.1">
    <property type="protein sequence ID" value="ENSPKIP00000034080.1"/>
    <property type="gene ID" value="ENSPKIG00000013555.1"/>
</dbReference>
<accession>A0A3B3SUQ0</accession>
<feature type="chain" id="PRO_5017277565" evidence="6">
    <location>
        <begin position="17"/>
        <end position="189"/>
    </location>
</feature>
<dbReference type="Proteomes" id="UP000261540">
    <property type="component" value="Unplaced"/>
</dbReference>
<feature type="signal peptide" evidence="6">
    <location>
        <begin position="1"/>
        <end position="16"/>
    </location>
</feature>
<keyword evidence="4" id="KW-1015">Disulfide bond</keyword>
<organism evidence="7 8">
    <name type="scientific">Paramormyrops kingsleyae</name>
    <dbReference type="NCBI Taxonomy" id="1676925"/>
    <lineage>
        <taxon>Eukaryota</taxon>
        <taxon>Metazoa</taxon>
        <taxon>Chordata</taxon>
        <taxon>Craniata</taxon>
        <taxon>Vertebrata</taxon>
        <taxon>Euteleostomi</taxon>
        <taxon>Actinopterygii</taxon>
        <taxon>Neopterygii</taxon>
        <taxon>Teleostei</taxon>
        <taxon>Osteoglossocephala</taxon>
        <taxon>Osteoglossomorpha</taxon>
        <taxon>Osteoglossiformes</taxon>
        <taxon>Mormyridae</taxon>
        <taxon>Paramormyrops</taxon>
    </lineage>
</organism>
<dbReference type="InterPro" id="IPR008663">
    <property type="entry name" value="LECT2"/>
</dbReference>
<protein>
    <submittedName>
        <fullName evidence="7">Leukocyte cell derived chemotaxin 2, tandem duplicate 2</fullName>
    </submittedName>
</protein>
<evidence type="ECO:0000313" key="8">
    <source>
        <dbReference type="Proteomes" id="UP000261540"/>
    </source>
</evidence>